<keyword evidence="4" id="KW-0804">Transcription</keyword>
<evidence type="ECO:0000259" key="6">
    <source>
        <dbReference type="PROSITE" id="PS50937"/>
    </source>
</evidence>
<evidence type="ECO:0000256" key="3">
    <source>
        <dbReference type="ARBA" id="ARBA00023159"/>
    </source>
</evidence>
<dbReference type="PRINTS" id="PR00040">
    <property type="entry name" value="HTHMERR"/>
</dbReference>
<dbReference type="KEGG" id="scor:J3U87_25930"/>
<feature type="domain" description="HTH merR-type" evidence="6">
    <location>
        <begin position="5"/>
        <end position="74"/>
    </location>
</feature>
<dbReference type="InterPro" id="IPR009061">
    <property type="entry name" value="DNA-bd_dom_put_sf"/>
</dbReference>
<organism evidence="7 8">
    <name type="scientific">Sulfidibacter corallicola</name>
    <dbReference type="NCBI Taxonomy" id="2818388"/>
    <lineage>
        <taxon>Bacteria</taxon>
        <taxon>Pseudomonadati</taxon>
        <taxon>Acidobacteriota</taxon>
        <taxon>Holophagae</taxon>
        <taxon>Acanthopleuribacterales</taxon>
        <taxon>Acanthopleuribacteraceae</taxon>
        <taxon>Sulfidibacter</taxon>
    </lineage>
</organism>
<evidence type="ECO:0000313" key="8">
    <source>
        <dbReference type="Proteomes" id="UP000663929"/>
    </source>
</evidence>
<evidence type="ECO:0000256" key="2">
    <source>
        <dbReference type="ARBA" id="ARBA00023125"/>
    </source>
</evidence>
<dbReference type="Pfam" id="PF07739">
    <property type="entry name" value="TipAS"/>
    <property type="match status" value="1"/>
</dbReference>
<feature type="coiled-coil region" evidence="5">
    <location>
        <begin position="80"/>
        <end position="117"/>
    </location>
</feature>
<dbReference type="PANTHER" id="PTHR30204:SF90">
    <property type="entry name" value="HTH-TYPE TRANSCRIPTIONAL ACTIVATOR MTA"/>
    <property type="match status" value="1"/>
</dbReference>
<keyword evidence="5" id="KW-0175">Coiled coil</keyword>
<keyword evidence="1" id="KW-0805">Transcription regulation</keyword>
<dbReference type="InterPro" id="IPR000551">
    <property type="entry name" value="MerR-type_HTH_dom"/>
</dbReference>
<evidence type="ECO:0000256" key="5">
    <source>
        <dbReference type="SAM" id="Coils"/>
    </source>
</evidence>
<sequence length="246" mass="28476">MRPFPWKVGDMARHTGLTVRTLHHYDHIGLLQPGAKTESGHRLYGKADLTRLICIKSLRSQGFSLEEIRELLLRPEFSAAKAIERHLDRLSQEIELKTRLKHRLERVANALRRQEEVPVDQLVNTIEVMTMFEKYYTKEQLAELDRRAKKLGPEALEQAQRDWQDLFASFRDEMAKGTPAQSDRVQNLTRRYRELIEAFTGGNKGIEASLGHMYRENPNVAAQYGFNMDSELMTYISKAMTDEVNS</sequence>
<dbReference type="Pfam" id="PF13411">
    <property type="entry name" value="MerR_1"/>
    <property type="match status" value="1"/>
</dbReference>
<keyword evidence="2" id="KW-0238">DNA-binding</keyword>
<keyword evidence="8" id="KW-1185">Reference proteome</keyword>
<dbReference type="Gene3D" id="1.10.1660.10">
    <property type="match status" value="1"/>
</dbReference>
<evidence type="ECO:0000256" key="1">
    <source>
        <dbReference type="ARBA" id="ARBA00023015"/>
    </source>
</evidence>
<dbReference type="PANTHER" id="PTHR30204">
    <property type="entry name" value="REDOX-CYCLING DRUG-SENSING TRANSCRIPTIONAL ACTIVATOR SOXR"/>
    <property type="match status" value="1"/>
</dbReference>
<dbReference type="SMART" id="SM00422">
    <property type="entry name" value="HTH_MERR"/>
    <property type="match status" value="1"/>
</dbReference>
<dbReference type="AlphaFoldDB" id="A0A8A4THL6"/>
<dbReference type="Proteomes" id="UP000663929">
    <property type="component" value="Chromosome"/>
</dbReference>
<dbReference type="InterPro" id="IPR047057">
    <property type="entry name" value="MerR_fam"/>
</dbReference>
<dbReference type="GO" id="GO:0003677">
    <property type="term" value="F:DNA binding"/>
    <property type="evidence" value="ECO:0007669"/>
    <property type="project" value="UniProtKB-KW"/>
</dbReference>
<dbReference type="SUPFAM" id="SSF46955">
    <property type="entry name" value="Putative DNA-binding domain"/>
    <property type="match status" value="1"/>
</dbReference>
<dbReference type="PROSITE" id="PS50937">
    <property type="entry name" value="HTH_MERR_2"/>
    <property type="match status" value="1"/>
</dbReference>
<evidence type="ECO:0000313" key="7">
    <source>
        <dbReference type="EMBL" id="QTD49040.1"/>
    </source>
</evidence>
<dbReference type="RefSeq" id="WP_237378686.1">
    <property type="nucleotide sequence ID" value="NZ_CP071793.1"/>
</dbReference>
<name>A0A8A4THL6_SULCO</name>
<dbReference type="InterPro" id="IPR012925">
    <property type="entry name" value="TipAS_dom"/>
</dbReference>
<dbReference type="InterPro" id="IPR036244">
    <property type="entry name" value="TipA-like_antibiotic-bd"/>
</dbReference>
<evidence type="ECO:0000256" key="4">
    <source>
        <dbReference type="ARBA" id="ARBA00023163"/>
    </source>
</evidence>
<dbReference type="EMBL" id="CP071793">
    <property type="protein sequence ID" value="QTD49040.1"/>
    <property type="molecule type" value="Genomic_DNA"/>
</dbReference>
<dbReference type="SUPFAM" id="SSF89082">
    <property type="entry name" value="Antibiotic binding domain of TipA-like multidrug resistance regulators"/>
    <property type="match status" value="1"/>
</dbReference>
<keyword evidence="3" id="KW-0010">Activator</keyword>
<accession>A0A8A4THL6</accession>
<protein>
    <submittedName>
        <fullName evidence="7">TipAS antibiotic-recognition domain-containing protein</fullName>
    </submittedName>
</protein>
<reference evidence="7" key="1">
    <citation type="submission" date="2021-03" db="EMBL/GenBank/DDBJ databases">
        <title>Acanthopleuribacteraceae sp. M133.</title>
        <authorList>
            <person name="Wang G."/>
        </authorList>
    </citation>
    <scope>NUCLEOTIDE SEQUENCE</scope>
    <source>
        <strain evidence="7">M133</strain>
    </source>
</reference>
<dbReference type="PROSITE" id="PS00552">
    <property type="entry name" value="HTH_MERR_1"/>
    <property type="match status" value="1"/>
</dbReference>
<gene>
    <name evidence="7" type="ORF">J3U87_25930</name>
</gene>
<dbReference type="Gene3D" id="1.10.490.50">
    <property type="entry name" value="Antibiotic binding domain of TipA-like multidrug resistance regulators"/>
    <property type="match status" value="1"/>
</dbReference>
<proteinExistence type="predicted"/>
<dbReference type="GO" id="GO:0003700">
    <property type="term" value="F:DNA-binding transcription factor activity"/>
    <property type="evidence" value="ECO:0007669"/>
    <property type="project" value="InterPro"/>
</dbReference>